<accession>A0ABD0PCP1</accession>
<protein>
    <submittedName>
        <fullName evidence="2">Uncharacterized protein</fullName>
    </submittedName>
</protein>
<proteinExistence type="predicted"/>
<gene>
    <name evidence="2" type="ORF">M9458_032010</name>
</gene>
<organism evidence="2 3">
    <name type="scientific">Cirrhinus mrigala</name>
    <name type="common">Mrigala</name>
    <dbReference type="NCBI Taxonomy" id="683832"/>
    <lineage>
        <taxon>Eukaryota</taxon>
        <taxon>Metazoa</taxon>
        <taxon>Chordata</taxon>
        <taxon>Craniata</taxon>
        <taxon>Vertebrata</taxon>
        <taxon>Euteleostomi</taxon>
        <taxon>Actinopterygii</taxon>
        <taxon>Neopterygii</taxon>
        <taxon>Teleostei</taxon>
        <taxon>Ostariophysi</taxon>
        <taxon>Cypriniformes</taxon>
        <taxon>Cyprinidae</taxon>
        <taxon>Labeoninae</taxon>
        <taxon>Labeonini</taxon>
        <taxon>Cirrhinus</taxon>
    </lineage>
</organism>
<keyword evidence="3" id="KW-1185">Reference proteome</keyword>
<dbReference type="Proteomes" id="UP001529510">
    <property type="component" value="Unassembled WGS sequence"/>
</dbReference>
<comment type="caution">
    <text evidence="2">The sequence shown here is derived from an EMBL/GenBank/DDBJ whole genome shotgun (WGS) entry which is preliminary data.</text>
</comment>
<reference evidence="2 3" key="1">
    <citation type="submission" date="2024-05" db="EMBL/GenBank/DDBJ databases">
        <title>Genome sequencing and assembly of Indian major carp, Cirrhinus mrigala (Hamilton, 1822).</title>
        <authorList>
            <person name="Mohindra V."/>
            <person name="Chowdhury L.M."/>
            <person name="Lal K."/>
            <person name="Jena J.K."/>
        </authorList>
    </citation>
    <scope>NUCLEOTIDE SEQUENCE [LARGE SCALE GENOMIC DNA]</scope>
    <source>
        <strain evidence="2">CM1030</strain>
        <tissue evidence="2">Blood</tissue>
    </source>
</reference>
<feature type="region of interest" description="Disordered" evidence="1">
    <location>
        <begin position="1"/>
        <end position="65"/>
    </location>
</feature>
<evidence type="ECO:0000313" key="2">
    <source>
        <dbReference type="EMBL" id="KAL0171699.1"/>
    </source>
</evidence>
<feature type="non-terminal residue" evidence="2">
    <location>
        <position position="1"/>
    </location>
</feature>
<evidence type="ECO:0000313" key="3">
    <source>
        <dbReference type="Proteomes" id="UP001529510"/>
    </source>
</evidence>
<name>A0ABD0PCP1_CIRMR</name>
<evidence type="ECO:0000256" key="1">
    <source>
        <dbReference type="SAM" id="MobiDB-lite"/>
    </source>
</evidence>
<dbReference type="EMBL" id="JAMKFB020000016">
    <property type="protein sequence ID" value="KAL0171699.1"/>
    <property type="molecule type" value="Genomic_DNA"/>
</dbReference>
<sequence>DEDEEEDFSSHDEPSSACSTDTRQSTGDLSESGQGSQAEPSDPTVKEECSSPHRPKRASFPRGPSPLAVKALPLEACLQGLICPHLAGPVTHQSPLPSAASLTFEACIPGAVQEPKGSLLSYAPKAPASAAQLTRRAPLGA</sequence>
<dbReference type="AlphaFoldDB" id="A0ABD0PCP1"/>
<feature type="compositionally biased region" description="Polar residues" evidence="1">
    <location>
        <begin position="17"/>
        <end position="39"/>
    </location>
</feature>